<dbReference type="RefSeq" id="WP_099520094.1">
    <property type="nucleotide sequence ID" value="NZ_CP016808.1"/>
</dbReference>
<reference evidence="2" key="1">
    <citation type="submission" date="2016-08" db="EMBL/GenBank/DDBJ databases">
        <title>Complete Genome Seqeunce of Paenibacillus sp. BIHB 4019 from tea rhizoplane.</title>
        <authorList>
            <person name="Thakur R."/>
            <person name="Swarnkar M.K."/>
            <person name="Gulati A."/>
        </authorList>
    </citation>
    <scope>NUCLEOTIDE SEQUENCE [LARGE SCALE GENOMIC DNA]</scope>
    <source>
        <strain evidence="2">BIHB4019</strain>
    </source>
</reference>
<dbReference type="Pfam" id="PF00583">
    <property type="entry name" value="Acetyltransf_1"/>
    <property type="match status" value="1"/>
</dbReference>
<dbReference type="InterPro" id="IPR016181">
    <property type="entry name" value="Acyl_CoA_acyltransferase"/>
</dbReference>
<protein>
    <submittedName>
        <fullName evidence="2">GNAT family N-acetyltransferase</fullName>
    </submittedName>
</protein>
<dbReference type="GO" id="GO:0016747">
    <property type="term" value="F:acyltransferase activity, transferring groups other than amino-acyl groups"/>
    <property type="evidence" value="ECO:0007669"/>
    <property type="project" value="InterPro"/>
</dbReference>
<feature type="domain" description="N-acetyltransferase" evidence="1">
    <location>
        <begin position="13"/>
        <end position="181"/>
    </location>
</feature>
<dbReference type="Gene3D" id="3.40.630.30">
    <property type="match status" value="1"/>
</dbReference>
<organism evidence="2">
    <name type="scientific">Paenibacillus sp. BIHB 4019</name>
    <dbReference type="NCBI Taxonomy" id="1870819"/>
    <lineage>
        <taxon>Bacteria</taxon>
        <taxon>Bacillati</taxon>
        <taxon>Bacillota</taxon>
        <taxon>Bacilli</taxon>
        <taxon>Bacillales</taxon>
        <taxon>Paenibacillaceae</taxon>
        <taxon>Paenibacillus</taxon>
    </lineage>
</organism>
<evidence type="ECO:0000259" key="1">
    <source>
        <dbReference type="PROSITE" id="PS51186"/>
    </source>
</evidence>
<sequence length="186" mass="20698">MANIKIINSSVNDDIYAVQAGPEDEDAVRELILATARWLNSMGSIQWGGLLQGEDSHDLKGAIARGEVFAFRKEGGVELAGAVILQQEPSEWDRKLWGEAEAGKGNAVFLHRLVVNRQFSGKGLGGDIMAWVERGIQFPGKDRMKLDCIANNEKLNRFYKQCGYTYKGEASGWSIYEKRLPDVKVH</sequence>
<gene>
    <name evidence="2" type="ORF">BBD42_23085</name>
</gene>
<dbReference type="InterPro" id="IPR000182">
    <property type="entry name" value="GNAT_dom"/>
</dbReference>
<dbReference type="PROSITE" id="PS51186">
    <property type="entry name" value="GNAT"/>
    <property type="match status" value="1"/>
</dbReference>
<keyword evidence="2" id="KW-0808">Transferase</keyword>
<dbReference type="EMBL" id="CP016808">
    <property type="protein sequence ID" value="ANY69043.1"/>
    <property type="molecule type" value="Genomic_DNA"/>
</dbReference>
<dbReference type="AlphaFoldDB" id="A0A1B2DMW0"/>
<proteinExistence type="predicted"/>
<name>A0A1B2DMW0_9BACL</name>
<evidence type="ECO:0000313" key="2">
    <source>
        <dbReference type="EMBL" id="ANY69043.1"/>
    </source>
</evidence>
<accession>A0A1B2DMW0</accession>
<dbReference type="SUPFAM" id="SSF55729">
    <property type="entry name" value="Acyl-CoA N-acyltransferases (Nat)"/>
    <property type="match status" value="1"/>
</dbReference>